<dbReference type="RefSeq" id="WP_029719366.1">
    <property type="nucleotide sequence ID" value="NZ_JNVU01000025.1"/>
</dbReference>
<keyword evidence="3" id="KW-1185">Reference proteome</keyword>
<gene>
    <name evidence="2" type="ORF">GU90_10445</name>
</gene>
<dbReference type="Proteomes" id="UP000031419">
    <property type="component" value="Unassembled WGS sequence"/>
</dbReference>
<organism evidence="2 3">
    <name type="scientific">Saccharopolyspora rectivirgula</name>
    <dbReference type="NCBI Taxonomy" id="28042"/>
    <lineage>
        <taxon>Bacteria</taxon>
        <taxon>Bacillati</taxon>
        <taxon>Actinomycetota</taxon>
        <taxon>Actinomycetes</taxon>
        <taxon>Pseudonocardiales</taxon>
        <taxon>Pseudonocardiaceae</taxon>
        <taxon>Saccharopolyspora</taxon>
    </lineage>
</organism>
<proteinExistence type="predicted"/>
<dbReference type="eggNOG" id="ENOG502ZVH5">
    <property type="taxonomic scope" value="Bacteria"/>
</dbReference>
<dbReference type="AlphaFoldDB" id="A0A073AZW1"/>
<dbReference type="OrthoDB" id="4225390at2"/>
<dbReference type="Pfam" id="PF04149">
    <property type="entry name" value="DUF397"/>
    <property type="match status" value="1"/>
</dbReference>
<evidence type="ECO:0000313" key="3">
    <source>
        <dbReference type="Proteomes" id="UP000031419"/>
    </source>
</evidence>
<comment type="caution">
    <text evidence="2">The sequence shown here is derived from an EMBL/GenBank/DDBJ whole genome shotgun (WGS) entry which is preliminary data.</text>
</comment>
<dbReference type="STRING" id="28042.GU90_10445"/>
<reference evidence="2 3" key="1">
    <citation type="submission" date="2014-06" db="EMBL/GenBank/DDBJ databases">
        <title>Saccharopolyspora rectivirgula DSM-43113 Genome sequencing.</title>
        <authorList>
            <person name="Barrera C."/>
            <person name="Millon L."/>
            <person name="Rognon B."/>
            <person name="Zaugg C."/>
            <person name="Monod M."/>
        </authorList>
    </citation>
    <scope>NUCLEOTIDE SEQUENCE [LARGE SCALE GENOMIC DNA]</scope>
    <source>
        <strain evidence="2 3">DSM 43113</strain>
    </source>
</reference>
<protein>
    <recommendedName>
        <fullName evidence="1">DUF397 domain-containing protein</fullName>
    </recommendedName>
</protein>
<dbReference type="InterPro" id="IPR007278">
    <property type="entry name" value="DUF397"/>
</dbReference>
<evidence type="ECO:0000313" key="2">
    <source>
        <dbReference type="EMBL" id="KEI44572.1"/>
    </source>
</evidence>
<dbReference type="EMBL" id="JNVU01000025">
    <property type="protein sequence ID" value="KEI44572.1"/>
    <property type="molecule type" value="Genomic_DNA"/>
</dbReference>
<feature type="domain" description="DUF397" evidence="1">
    <location>
        <begin position="9"/>
        <end position="60"/>
    </location>
</feature>
<accession>A0A073AZW1</accession>
<name>A0A073AZW1_9PSEU</name>
<sequence length="66" mass="7178">MAPQKLAKGWRKSSYSQGAENCVEVGQVEGGAAVRDTKNREAGYFTVDRAQWAAFIDKIKSGELDG</sequence>
<evidence type="ECO:0000259" key="1">
    <source>
        <dbReference type="Pfam" id="PF04149"/>
    </source>
</evidence>